<proteinExistence type="predicted"/>
<dbReference type="Proteomes" id="UP000756860">
    <property type="component" value="Unassembled WGS sequence"/>
</dbReference>
<reference evidence="1 2" key="1">
    <citation type="submission" date="2021-05" db="EMBL/GenBank/DDBJ databases">
        <title>The draft genome of Geobacter luticola JCM 17780.</title>
        <authorList>
            <person name="Xu Z."/>
            <person name="Masuda Y."/>
            <person name="Itoh H."/>
            <person name="Senoo K."/>
        </authorList>
    </citation>
    <scope>NUCLEOTIDE SEQUENCE [LARGE SCALE GENOMIC DNA]</scope>
    <source>
        <strain evidence="1 2">JCM 17780</strain>
    </source>
</reference>
<accession>A0ABS5SH19</accession>
<dbReference type="RefSeq" id="WP_214176538.1">
    <property type="nucleotide sequence ID" value="NZ_JAHCVK010000011.1"/>
</dbReference>
<evidence type="ECO:0000313" key="1">
    <source>
        <dbReference type="EMBL" id="MBT0654530.1"/>
    </source>
</evidence>
<dbReference type="EMBL" id="JAHCVK010000011">
    <property type="protein sequence ID" value="MBT0654530.1"/>
    <property type="molecule type" value="Genomic_DNA"/>
</dbReference>
<evidence type="ECO:0008006" key="3">
    <source>
        <dbReference type="Google" id="ProtNLM"/>
    </source>
</evidence>
<name>A0ABS5SH19_9BACT</name>
<comment type="caution">
    <text evidence="1">The sequence shown here is derived from an EMBL/GenBank/DDBJ whole genome shotgun (WGS) entry which is preliminary data.</text>
</comment>
<gene>
    <name evidence="1" type="ORF">KI810_15875</name>
</gene>
<sequence length="63" mass="7134">MKKRPETIAECVTAVRKKLDSVKSDNKKAGRRIKEMQKLNSLLGDDSRQLAKLDNLPEEKGSH</sequence>
<keyword evidence="2" id="KW-1185">Reference proteome</keyword>
<protein>
    <recommendedName>
        <fullName evidence="3">Transposase</fullName>
    </recommendedName>
</protein>
<organism evidence="1 2">
    <name type="scientific">Geomobilimonas luticola</name>
    <dbReference type="NCBI Taxonomy" id="1114878"/>
    <lineage>
        <taxon>Bacteria</taxon>
        <taxon>Pseudomonadati</taxon>
        <taxon>Thermodesulfobacteriota</taxon>
        <taxon>Desulfuromonadia</taxon>
        <taxon>Geobacterales</taxon>
        <taxon>Geobacteraceae</taxon>
        <taxon>Geomobilimonas</taxon>
    </lineage>
</organism>
<evidence type="ECO:0000313" key="2">
    <source>
        <dbReference type="Proteomes" id="UP000756860"/>
    </source>
</evidence>